<dbReference type="PANTHER" id="PTHR21371">
    <property type="entry name" value="KETOL-ACID REDUCTOISOMERASE, MITOCHONDRIAL"/>
    <property type="match status" value="1"/>
</dbReference>
<dbReference type="PROSITE" id="PS51851">
    <property type="entry name" value="KARI_C"/>
    <property type="match status" value="1"/>
</dbReference>
<dbReference type="InterPro" id="IPR036291">
    <property type="entry name" value="NAD(P)-bd_dom_sf"/>
</dbReference>
<dbReference type="PROSITE" id="PS51850">
    <property type="entry name" value="KARI_N"/>
    <property type="match status" value="1"/>
</dbReference>
<dbReference type="NCBIfam" id="TIGR00465">
    <property type="entry name" value="ilvC"/>
    <property type="match status" value="1"/>
</dbReference>
<accession>A0A381XWT1</accession>
<keyword evidence="5" id="KW-0028">Amino-acid biosynthesis</keyword>
<dbReference type="UniPathway" id="UPA00049">
    <property type="reaction ID" value="UER00060"/>
</dbReference>
<comment type="pathway">
    <text evidence="2">Amino-acid biosynthesis; L-valine biosynthesis; L-valine from pyruvate: step 2/4.</text>
</comment>
<evidence type="ECO:0000313" key="13">
    <source>
        <dbReference type="EMBL" id="SVA69256.1"/>
    </source>
</evidence>
<dbReference type="UniPathway" id="UPA00047">
    <property type="reaction ID" value="UER00056"/>
</dbReference>
<evidence type="ECO:0000259" key="12">
    <source>
        <dbReference type="PROSITE" id="PS51851"/>
    </source>
</evidence>
<dbReference type="Pfam" id="PF07991">
    <property type="entry name" value="KARI_N"/>
    <property type="match status" value="1"/>
</dbReference>
<keyword evidence="8" id="KW-0560">Oxidoreductase</keyword>
<reference evidence="13" key="1">
    <citation type="submission" date="2018-05" db="EMBL/GenBank/DDBJ databases">
        <authorList>
            <person name="Lanie J.A."/>
            <person name="Ng W.-L."/>
            <person name="Kazmierczak K.M."/>
            <person name="Andrzejewski T.M."/>
            <person name="Davidsen T.M."/>
            <person name="Wayne K.J."/>
            <person name="Tettelin H."/>
            <person name="Glass J.I."/>
            <person name="Rusch D."/>
            <person name="Podicherti R."/>
            <person name="Tsui H.-C.T."/>
            <person name="Winkler M.E."/>
        </authorList>
    </citation>
    <scope>NUCLEOTIDE SEQUENCE</scope>
</reference>
<dbReference type="EMBL" id="UINC01016675">
    <property type="protein sequence ID" value="SVA69256.1"/>
    <property type="molecule type" value="Genomic_DNA"/>
</dbReference>
<dbReference type="InterPro" id="IPR000506">
    <property type="entry name" value="KARI_C"/>
</dbReference>
<dbReference type="Gene3D" id="1.10.1040.10">
    <property type="entry name" value="N-(1-d-carboxylethyl)-l-norvaline Dehydrogenase, domain 2"/>
    <property type="match status" value="3"/>
</dbReference>
<dbReference type="PANTHER" id="PTHR21371:SF1">
    <property type="entry name" value="KETOL-ACID REDUCTOISOMERASE, MITOCHONDRIAL"/>
    <property type="match status" value="1"/>
</dbReference>
<name>A0A381XWT1_9ZZZZ</name>
<dbReference type="GO" id="GO:0009099">
    <property type="term" value="P:L-valine biosynthetic process"/>
    <property type="evidence" value="ECO:0007669"/>
    <property type="project" value="UniProtKB-UniPathway"/>
</dbReference>
<gene>
    <name evidence="13" type="ORF">METZ01_LOCUS122110</name>
</gene>
<dbReference type="InterPro" id="IPR013116">
    <property type="entry name" value="KARI_N"/>
</dbReference>
<dbReference type="GO" id="GO:0004455">
    <property type="term" value="F:ketol-acid reductoisomerase activity"/>
    <property type="evidence" value="ECO:0007669"/>
    <property type="project" value="InterPro"/>
</dbReference>
<dbReference type="GO" id="GO:0009097">
    <property type="term" value="P:isoleucine biosynthetic process"/>
    <property type="evidence" value="ECO:0007669"/>
    <property type="project" value="UniProtKB-UniPathway"/>
</dbReference>
<evidence type="ECO:0000256" key="4">
    <source>
        <dbReference type="ARBA" id="ARBA00010318"/>
    </source>
</evidence>
<dbReference type="InterPro" id="IPR008927">
    <property type="entry name" value="6-PGluconate_DH-like_C_sf"/>
</dbReference>
<dbReference type="InterPro" id="IPR013328">
    <property type="entry name" value="6PGD_dom2"/>
</dbReference>
<dbReference type="Pfam" id="PF01450">
    <property type="entry name" value="KARI_C"/>
    <property type="match status" value="1"/>
</dbReference>
<comment type="pathway">
    <text evidence="3">Amino-acid biosynthesis; L-isoleucine biosynthesis; L-isoleucine from 2-oxobutanoate: step 2/4.</text>
</comment>
<evidence type="ECO:0000256" key="9">
    <source>
        <dbReference type="ARBA" id="ARBA00023304"/>
    </source>
</evidence>
<organism evidence="13">
    <name type="scientific">marine metagenome</name>
    <dbReference type="NCBI Taxonomy" id="408172"/>
    <lineage>
        <taxon>unclassified sequences</taxon>
        <taxon>metagenomes</taxon>
        <taxon>ecological metagenomes</taxon>
    </lineage>
</organism>
<evidence type="ECO:0000256" key="8">
    <source>
        <dbReference type="ARBA" id="ARBA00023002"/>
    </source>
</evidence>
<evidence type="ECO:0000256" key="1">
    <source>
        <dbReference type="ARBA" id="ARBA00001946"/>
    </source>
</evidence>
<comment type="cofactor">
    <cofactor evidence="1">
        <name>Mg(2+)</name>
        <dbReference type="ChEBI" id="CHEBI:18420"/>
    </cofactor>
</comment>
<keyword evidence="9" id="KW-0100">Branched-chain amino acid biosynthesis</keyword>
<dbReference type="InterPro" id="IPR013023">
    <property type="entry name" value="KARI"/>
</dbReference>
<proteinExistence type="inferred from homology"/>
<evidence type="ECO:0000259" key="11">
    <source>
        <dbReference type="PROSITE" id="PS51850"/>
    </source>
</evidence>
<dbReference type="FunFam" id="1.10.1040.10:FF:000003">
    <property type="entry name" value="Ketol-acid reductoisomerase, mitochondrial"/>
    <property type="match status" value="1"/>
</dbReference>
<dbReference type="SUPFAM" id="SSF48179">
    <property type="entry name" value="6-phosphogluconate dehydrogenase C-terminal domain-like"/>
    <property type="match status" value="1"/>
</dbReference>
<dbReference type="AlphaFoldDB" id="A0A381XWT1"/>
<evidence type="ECO:0000256" key="7">
    <source>
        <dbReference type="ARBA" id="ARBA00022842"/>
    </source>
</evidence>
<evidence type="ECO:0000256" key="2">
    <source>
        <dbReference type="ARBA" id="ARBA00004864"/>
    </source>
</evidence>
<keyword evidence="7" id="KW-0460">Magnesium</keyword>
<comment type="similarity">
    <text evidence="4">Belongs to the ketol-acid reductoisomerase family.</text>
</comment>
<evidence type="ECO:0000256" key="5">
    <source>
        <dbReference type="ARBA" id="ARBA00022605"/>
    </source>
</evidence>
<dbReference type="Gene3D" id="3.40.50.720">
    <property type="entry name" value="NAD(P)-binding Rossmann-like Domain"/>
    <property type="match status" value="1"/>
</dbReference>
<dbReference type="GO" id="GO:0046872">
    <property type="term" value="F:metal ion binding"/>
    <property type="evidence" value="ECO:0007669"/>
    <property type="project" value="UniProtKB-KW"/>
</dbReference>
<dbReference type="SUPFAM" id="SSF51735">
    <property type="entry name" value="NAD(P)-binding Rossmann-fold domains"/>
    <property type="match status" value="1"/>
</dbReference>
<keyword evidence="6" id="KW-0479">Metal-binding</keyword>
<sequence length="392" mass="43752">MISKIFTNSLKRGISFKPVNKINTFNYNSLRRMSNSVSNFYDKKNLTYGHGIPSEIVFGRNETTMKQIPSILNGEKCAVLGYGPQGQGQALNLRDSGVEVCIGVRENGSSWKKAIEDGFIPGETLFPIEEAVEKGNIIMFLLSDAGQIDIYPQIRDKLDNKNKTLYFSHGFGVVYQDKTNIDVDNLKNTDVIMVAPKGSGKSVRTLYQNGGGINASYAVHRDDSGNAENKALAIGFGIGSPYIYETTFLKEVSSDLTGERSVLMGGIAGLFKAQYDVLREHGHSPSEAFNETVEEALQSLYPLINEKGMDYMFSNCSTTAQRGALDWSKRFEALNKPLIEEIYKSVITGKEAERTIDCNSSSDYREKLNEELDEVNNMEIWKVGKEIRKLRF</sequence>
<evidence type="ECO:0000256" key="10">
    <source>
        <dbReference type="ARBA" id="ARBA00030209"/>
    </source>
</evidence>
<evidence type="ECO:0000256" key="3">
    <source>
        <dbReference type="ARBA" id="ARBA00004885"/>
    </source>
</evidence>
<evidence type="ECO:0000256" key="6">
    <source>
        <dbReference type="ARBA" id="ARBA00022723"/>
    </source>
</evidence>
<protein>
    <recommendedName>
        <fullName evidence="10">Alpha-keto-beta-hydroxylacyl reductoisomerase</fullName>
    </recommendedName>
</protein>
<feature type="domain" description="KARI N-terminal Rossmann" evidence="11">
    <location>
        <begin position="54"/>
        <end position="246"/>
    </location>
</feature>
<feature type="domain" description="KARI C-terminal knotted" evidence="12">
    <location>
        <begin position="247"/>
        <end position="392"/>
    </location>
</feature>